<keyword evidence="4 11" id="KW-1133">Transmembrane helix</keyword>
<evidence type="ECO:0000256" key="9">
    <source>
        <dbReference type="RuleBase" id="RU003722"/>
    </source>
</evidence>
<dbReference type="GO" id="GO:0005769">
    <property type="term" value="C:early endosome"/>
    <property type="evidence" value="ECO:0007669"/>
    <property type="project" value="TreeGrafter"/>
</dbReference>
<dbReference type="OrthoDB" id="196264at2759"/>
<keyword evidence="14" id="KW-1185">Reference proteome</keyword>
<feature type="transmembrane region" description="Helical" evidence="11">
    <location>
        <begin position="436"/>
        <end position="456"/>
    </location>
</feature>
<evidence type="ECO:0000256" key="8">
    <source>
        <dbReference type="ARBA" id="ARBA00023201"/>
    </source>
</evidence>
<dbReference type="AlphaFoldDB" id="A0A0J9X656"/>
<evidence type="ECO:0000256" key="6">
    <source>
        <dbReference type="ARBA" id="ARBA00023065"/>
    </source>
</evidence>
<comment type="caution">
    <text evidence="13">The sequence shown here is derived from an EMBL/GenBank/DDBJ whole genome shotgun (WGS) entry which is preliminary data.</text>
</comment>
<name>A0A0J9X656_GEOCN</name>
<feature type="transmembrane region" description="Helical" evidence="11">
    <location>
        <begin position="46"/>
        <end position="65"/>
    </location>
</feature>
<dbReference type="Gene3D" id="6.10.140.1330">
    <property type="match status" value="1"/>
</dbReference>
<evidence type="ECO:0000256" key="10">
    <source>
        <dbReference type="SAM" id="MobiDB-lite"/>
    </source>
</evidence>
<feature type="transmembrane region" description="Helical" evidence="11">
    <location>
        <begin position="135"/>
        <end position="162"/>
    </location>
</feature>
<feature type="transmembrane region" description="Helical" evidence="11">
    <location>
        <begin position="357"/>
        <end position="382"/>
    </location>
</feature>
<sequence length="603" mass="67052">MDAIKTTGVEIVYSTLLRKRESTDADPDVPDDEINDPATEEIFTSWAIFILIALLIGSLWTSYYLQQKRIRTVHETVISIFSGMLVGLIIRISPGHFIQEHVSFSYSYFFNLLLPPIILNSGYELHQANFFRNFATILSFAIIGTFLAAIILGVILFVWTSLGLEGVNISLLDAISVGAALSATDPVTILSIFNAYKVDPKLYTIIFGESLLNDAICIVMFETAQKFSGEAFKISSLFKGIGMFLMTFTISLLIGTIVGFTTALVLKHSHVRRFPQIESCLVLLFAYASYFFSNGCHMSGIVSLLFCGITLKHYAHYNMSRRTQIAIKYIFQLLAQLSENFIFIYLGLSLFTEVELIFKPVLIIVTAVAVCASRWVAVFPISKAINMVYRRRVPYNHPVTDEIPSNYQMMLFWAGLRGAVGVALAAGLTGEHANSLKATVLVVVVLTVIVFGGTTARMLEILGIRTGVVEESQSDDEFDIEANFRERERTRKRTTGVYTGGSSDDVRSRRSSYHDDDDDNNTEGYSDGESDTSDLPPMSAQRQSVAMNSLKRSETSSSSLSGILSRSVDEHARWFKEFDDQVLKPVLLDSAPTEQPPQGPSRQ</sequence>
<evidence type="ECO:0000256" key="1">
    <source>
        <dbReference type="ARBA" id="ARBA00004141"/>
    </source>
</evidence>
<evidence type="ECO:0000313" key="14">
    <source>
        <dbReference type="Proteomes" id="UP000242525"/>
    </source>
</evidence>
<feature type="transmembrane region" description="Helical" evidence="11">
    <location>
        <begin position="104"/>
        <end position="123"/>
    </location>
</feature>
<keyword evidence="8 9" id="KW-0739">Sodium transport</keyword>
<evidence type="ECO:0000259" key="12">
    <source>
        <dbReference type="Pfam" id="PF00999"/>
    </source>
</evidence>
<dbReference type="STRING" id="1173061.A0A0J9X656"/>
<evidence type="ECO:0000313" key="13">
    <source>
        <dbReference type="EMBL" id="CDO52590.1"/>
    </source>
</evidence>
<dbReference type="PRINTS" id="PR01084">
    <property type="entry name" value="NAHEXCHNGR"/>
</dbReference>
<dbReference type="Pfam" id="PF00999">
    <property type="entry name" value="Na_H_Exchanger"/>
    <property type="match status" value="1"/>
</dbReference>
<keyword evidence="5" id="KW-0915">Sodium</keyword>
<feature type="transmembrane region" description="Helical" evidence="11">
    <location>
        <begin position="241"/>
        <end position="266"/>
    </location>
</feature>
<feature type="transmembrane region" description="Helical" evidence="11">
    <location>
        <begin position="174"/>
        <end position="195"/>
    </location>
</feature>
<feature type="domain" description="Cation/H+ exchanger transmembrane" evidence="12">
    <location>
        <begin position="62"/>
        <end position="460"/>
    </location>
</feature>
<dbReference type="GO" id="GO:0015386">
    <property type="term" value="F:potassium:proton antiporter activity"/>
    <property type="evidence" value="ECO:0007669"/>
    <property type="project" value="TreeGrafter"/>
</dbReference>
<feature type="compositionally biased region" description="Basic and acidic residues" evidence="10">
    <location>
        <begin position="504"/>
        <end position="514"/>
    </location>
</feature>
<dbReference type="InterPro" id="IPR018422">
    <property type="entry name" value="Cation/H_exchanger_CPA1"/>
</dbReference>
<evidence type="ECO:0000256" key="2">
    <source>
        <dbReference type="ARBA" id="ARBA00022448"/>
    </source>
</evidence>
<keyword evidence="6 9" id="KW-0406">Ion transport</keyword>
<keyword evidence="9" id="KW-0050">Antiport</keyword>
<keyword evidence="3 9" id="KW-0812">Transmembrane</keyword>
<keyword evidence="7 11" id="KW-0472">Membrane</keyword>
<dbReference type="GO" id="GO:0007035">
    <property type="term" value="P:vacuolar acidification"/>
    <property type="evidence" value="ECO:0007669"/>
    <property type="project" value="TreeGrafter"/>
</dbReference>
<comment type="similarity">
    <text evidence="9">Belongs to the monovalent cation:proton antiporter 1 (CPA1) transporter (TC 2.A.36) family.</text>
</comment>
<dbReference type="GO" id="GO:0005770">
    <property type="term" value="C:late endosome"/>
    <property type="evidence" value="ECO:0007669"/>
    <property type="project" value="TreeGrafter"/>
</dbReference>
<feature type="transmembrane region" description="Helical" evidence="11">
    <location>
        <begin position="329"/>
        <end position="351"/>
    </location>
</feature>
<dbReference type="PANTHER" id="PTHR10110">
    <property type="entry name" value="SODIUM/HYDROGEN EXCHANGER"/>
    <property type="match status" value="1"/>
</dbReference>
<feature type="region of interest" description="Disordered" evidence="10">
    <location>
        <begin position="491"/>
        <end position="564"/>
    </location>
</feature>
<dbReference type="GO" id="GO:0000329">
    <property type="term" value="C:fungal-type vacuole membrane"/>
    <property type="evidence" value="ECO:0007669"/>
    <property type="project" value="TreeGrafter"/>
</dbReference>
<proteinExistence type="inferred from homology"/>
<evidence type="ECO:0000256" key="5">
    <source>
        <dbReference type="ARBA" id="ARBA00023053"/>
    </source>
</evidence>
<feature type="compositionally biased region" description="Acidic residues" evidence="10">
    <location>
        <begin position="515"/>
        <end position="532"/>
    </location>
</feature>
<dbReference type="NCBIfam" id="TIGR00840">
    <property type="entry name" value="b_cpa1"/>
    <property type="match status" value="1"/>
</dbReference>
<organism evidence="13 14">
    <name type="scientific">Geotrichum candidum</name>
    <name type="common">Oospora lactis</name>
    <name type="synonym">Dipodascus geotrichum</name>
    <dbReference type="NCBI Taxonomy" id="1173061"/>
    <lineage>
        <taxon>Eukaryota</taxon>
        <taxon>Fungi</taxon>
        <taxon>Dikarya</taxon>
        <taxon>Ascomycota</taxon>
        <taxon>Saccharomycotina</taxon>
        <taxon>Dipodascomycetes</taxon>
        <taxon>Dipodascales</taxon>
        <taxon>Dipodascaceae</taxon>
        <taxon>Geotrichum</taxon>
    </lineage>
</organism>
<evidence type="ECO:0000256" key="3">
    <source>
        <dbReference type="ARBA" id="ARBA00022692"/>
    </source>
</evidence>
<protein>
    <recommendedName>
        <fullName evidence="9">Sodium/hydrogen exchanger</fullName>
    </recommendedName>
</protein>
<dbReference type="EMBL" id="CCBN010000003">
    <property type="protein sequence ID" value="CDO52590.1"/>
    <property type="molecule type" value="Genomic_DNA"/>
</dbReference>
<reference evidence="13" key="1">
    <citation type="submission" date="2014-03" db="EMBL/GenBank/DDBJ databases">
        <authorList>
            <person name="Casaregola S."/>
        </authorList>
    </citation>
    <scope>NUCLEOTIDE SEQUENCE [LARGE SCALE GENOMIC DNA]</scope>
    <source>
        <strain evidence="13">CLIB 918</strain>
    </source>
</reference>
<accession>A0A0J9X656</accession>
<gene>
    <name evidence="13" type="ORF">BN980_GECA03s04267g</name>
</gene>
<evidence type="ECO:0000256" key="4">
    <source>
        <dbReference type="ARBA" id="ARBA00022989"/>
    </source>
</evidence>
<dbReference type="InterPro" id="IPR006153">
    <property type="entry name" value="Cation/H_exchanger_TM"/>
</dbReference>
<evidence type="ECO:0000256" key="7">
    <source>
        <dbReference type="ARBA" id="ARBA00023136"/>
    </source>
</evidence>
<dbReference type="InterPro" id="IPR004709">
    <property type="entry name" value="NaH_exchanger"/>
</dbReference>
<evidence type="ECO:0000256" key="11">
    <source>
        <dbReference type="SAM" id="Phobius"/>
    </source>
</evidence>
<dbReference type="Proteomes" id="UP000242525">
    <property type="component" value="Unassembled WGS sequence"/>
</dbReference>
<keyword evidence="2 9" id="KW-0813">Transport</keyword>
<dbReference type="GO" id="GO:0015385">
    <property type="term" value="F:sodium:proton antiporter activity"/>
    <property type="evidence" value="ECO:0007669"/>
    <property type="project" value="InterPro"/>
</dbReference>
<feature type="transmembrane region" description="Helical" evidence="11">
    <location>
        <begin position="77"/>
        <end position="98"/>
    </location>
</feature>
<dbReference type="PANTHER" id="PTHR10110:SF187">
    <property type="entry name" value="SODIUM_HYDROGEN EXCHANGER"/>
    <property type="match status" value="1"/>
</dbReference>
<comment type="subcellular location">
    <subcellularLocation>
        <location evidence="1">Membrane</location>
        <topology evidence="1">Multi-pass membrane protein</topology>
    </subcellularLocation>
</comment>
<feature type="compositionally biased region" description="Low complexity" evidence="10">
    <location>
        <begin position="555"/>
        <end position="564"/>
    </location>
</feature>